<evidence type="ECO:0000259" key="4">
    <source>
        <dbReference type="PROSITE" id="PS50887"/>
    </source>
</evidence>
<evidence type="ECO:0000313" key="6">
    <source>
        <dbReference type="Proteomes" id="UP000316714"/>
    </source>
</evidence>
<dbReference type="CDD" id="cd01949">
    <property type="entry name" value="GGDEF"/>
    <property type="match status" value="1"/>
</dbReference>
<dbReference type="InterPro" id="IPR029787">
    <property type="entry name" value="Nucleotide_cyclase"/>
</dbReference>
<organism evidence="5 6">
    <name type="scientific">Posidoniimonas corsicana</name>
    <dbReference type="NCBI Taxonomy" id="1938618"/>
    <lineage>
        <taxon>Bacteria</taxon>
        <taxon>Pseudomonadati</taxon>
        <taxon>Planctomycetota</taxon>
        <taxon>Planctomycetia</taxon>
        <taxon>Pirellulales</taxon>
        <taxon>Lacipirellulaceae</taxon>
        <taxon>Posidoniimonas</taxon>
    </lineage>
</organism>
<dbReference type="InterPro" id="IPR043128">
    <property type="entry name" value="Rev_trsase/Diguanyl_cyclase"/>
</dbReference>
<dbReference type="Gene3D" id="3.30.70.270">
    <property type="match status" value="1"/>
</dbReference>
<dbReference type="RefSeq" id="WP_146562855.1">
    <property type="nucleotide sequence ID" value="NZ_SIHJ01000001.1"/>
</dbReference>
<dbReference type="OrthoDB" id="244535at2"/>
<name>A0A5C5VD84_9BACT</name>
<dbReference type="InterPro" id="IPR000160">
    <property type="entry name" value="GGDEF_dom"/>
</dbReference>
<feature type="region of interest" description="Disordered" evidence="3">
    <location>
        <begin position="286"/>
        <end position="328"/>
    </location>
</feature>
<evidence type="ECO:0000313" key="5">
    <source>
        <dbReference type="EMBL" id="TWT36161.1"/>
    </source>
</evidence>
<protein>
    <recommendedName>
        <fullName evidence="1">diguanylate cyclase</fullName>
        <ecNumber evidence="1">2.7.7.65</ecNumber>
    </recommendedName>
</protein>
<dbReference type="AlphaFoldDB" id="A0A5C5VD84"/>
<dbReference type="PROSITE" id="PS50887">
    <property type="entry name" value="GGDEF"/>
    <property type="match status" value="1"/>
</dbReference>
<dbReference type="GO" id="GO:0043709">
    <property type="term" value="P:cell adhesion involved in single-species biofilm formation"/>
    <property type="evidence" value="ECO:0007669"/>
    <property type="project" value="TreeGrafter"/>
</dbReference>
<proteinExistence type="predicted"/>
<dbReference type="Proteomes" id="UP000316714">
    <property type="component" value="Unassembled WGS sequence"/>
</dbReference>
<comment type="caution">
    <text evidence="5">The sequence shown here is derived from an EMBL/GenBank/DDBJ whole genome shotgun (WGS) entry which is preliminary data.</text>
</comment>
<dbReference type="InterPro" id="IPR050469">
    <property type="entry name" value="Diguanylate_Cyclase"/>
</dbReference>
<dbReference type="GO" id="GO:0052621">
    <property type="term" value="F:diguanylate cyclase activity"/>
    <property type="evidence" value="ECO:0007669"/>
    <property type="project" value="UniProtKB-EC"/>
</dbReference>
<dbReference type="NCBIfam" id="TIGR00254">
    <property type="entry name" value="GGDEF"/>
    <property type="match status" value="1"/>
</dbReference>
<evidence type="ECO:0000256" key="2">
    <source>
        <dbReference type="ARBA" id="ARBA00034247"/>
    </source>
</evidence>
<dbReference type="Pfam" id="PF00990">
    <property type="entry name" value="GGDEF"/>
    <property type="match status" value="1"/>
</dbReference>
<dbReference type="PANTHER" id="PTHR45138:SF9">
    <property type="entry name" value="DIGUANYLATE CYCLASE DGCM-RELATED"/>
    <property type="match status" value="1"/>
</dbReference>
<dbReference type="EMBL" id="SIHJ01000001">
    <property type="protein sequence ID" value="TWT36161.1"/>
    <property type="molecule type" value="Genomic_DNA"/>
</dbReference>
<feature type="compositionally biased region" description="Low complexity" evidence="3">
    <location>
        <begin position="304"/>
        <end position="328"/>
    </location>
</feature>
<comment type="catalytic activity">
    <reaction evidence="2">
        <text>2 GTP = 3',3'-c-di-GMP + 2 diphosphate</text>
        <dbReference type="Rhea" id="RHEA:24898"/>
        <dbReference type="ChEBI" id="CHEBI:33019"/>
        <dbReference type="ChEBI" id="CHEBI:37565"/>
        <dbReference type="ChEBI" id="CHEBI:58805"/>
        <dbReference type="EC" id="2.7.7.65"/>
    </reaction>
</comment>
<dbReference type="EC" id="2.7.7.65" evidence="1"/>
<dbReference type="GO" id="GO:0005886">
    <property type="term" value="C:plasma membrane"/>
    <property type="evidence" value="ECO:0007669"/>
    <property type="project" value="TreeGrafter"/>
</dbReference>
<dbReference type="PANTHER" id="PTHR45138">
    <property type="entry name" value="REGULATORY COMPONENTS OF SENSORY TRANSDUCTION SYSTEM"/>
    <property type="match status" value="1"/>
</dbReference>
<evidence type="ECO:0000256" key="3">
    <source>
        <dbReference type="SAM" id="MobiDB-lite"/>
    </source>
</evidence>
<dbReference type="GO" id="GO:1902201">
    <property type="term" value="P:negative regulation of bacterial-type flagellum-dependent cell motility"/>
    <property type="evidence" value="ECO:0007669"/>
    <property type="project" value="TreeGrafter"/>
</dbReference>
<keyword evidence="6" id="KW-1185">Reference proteome</keyword>
<gene>
    <name evidence="5" type="primary">pleD_2</name>
    <name evidence="5" type="ORF">KOR34_10600</name>
</gene>
<accession>A0A5C5VD84</accession>
<dbReference type="SUPFAM" id="SSF55073">
    <property type="entry name" value="Nucleotide cyclase"/>
    <property type="match status" value="1"/>
</dbReference>
<reference evidence="5 6" key="1">
    <citation type="submission" date="2019-02" db="EMBL/GenBank/DDBJ databases">
        <title>Deep-cultivation of Planctomycetes and their phenomic and genomic characterization uncovers novel biology.</title>
        <authorList>
            <person name="Wiegand S."/>
            <person name="Jogler M."/>
            <person name="Boedeker C."/>
            <person name="Pinto D."/>
            <person name="Vollmers J."/>
            <person name="Rivas-Marin E."/>
            <person name="Kohn T."/>
            <person name="Peeters S.H."/>
            <person name="Heuer A."/>
            <person name="Rast P."/>
            <person name="Oberbeckmann S."/>
            <person name="Bunk B."/>
            <person name="Jeske O."/>
            <person name="Meyerdierks A."/>
            <person name="Storesund J.E."/>
            <person name="Kallscheuer N."/>
            <person name="Luecker S."/>
            <person name="Lage O.M."/>
            <person name="Pohl T."/>
            <person name="Merkel B.J."/>
            <person name="Hornburger P."/>
            <person name="Mueller R.-W."/>
            <person name="Bruemmer F."/>
            <person name="Labrenz M."/>
            <person name="Spormann A.M."/>
            <person name="Op Den Camp H."/>
            <person name="Overmann J."/>
            <person name="Amann R."/>
            <person name="Jetten M.S.M."/>
            <person name="Mascher T."/>
            <person name="Medema M.H."/>
            <person name="Devos D.P."/>
            <person name="Kaster A.-K."/>
            <person name="Ovreas L."/>
            <person name="Rohde M."/>
            <person name="Galperin M.Y."/>
            <person name="Jogler C."/>
        </authorList>
    </citation>
    <scope>NUCLEOTIDE SEQUENCE [LARGE SCALE GENOMIC DNA]</scope>
    <source>
        <strain evidence="5 6">KOR34</strain>
    </source>
</reference>
<sequence>MIDSLSQLSSYGISETVALGAVAVLGYLFGRRSTKTLEPADVSEDIQRATAIATELESIAGELRSDLAYHRTQVERFKKQLRAAATDGESKAWKRLREEAETILGPTLELAGQLSLAYDKIRQQSQSLAHYTTSRIDPLTGLSNGRALEEQLEVLLSRRATRDHEPVCSVAMISIESVSADRDASHGAPLAQLGKAVTQQLRGSDFAARYGSDELVVVMPKTPLSGASVFGRRFRATIEVQLGMQVCCGVAEALPGETAKGMLARADAALYSARAAKPGAQYLHNGSAIRGDTADPLPCQGTQATPTESESAAPSEAEKAASSQTAAL</sequence>
<dbReference type="SMART" id="SM00267">
    <property type="entry name" value="GGDEF"/>
    <property type="match status" value="1"/>
</dbReference>
<evidence type="ECO:0000256" key="1">
    <source>
        <dbReference type="ARBA" id="ARBA00012528"/>
    </source>
</evidence>
<feature type="domain" description="GGDEF" evidence="4">
    <location>
        <begin position="166"/>
        <end position="288"/>
    </location>
</feature>